<dbReference type="InterPro" id="IPR002156">
    <property type="entry name" value="RNaseH_domain"/>
</dbReference>
<dbReference type="InterPro" id="IPR012337">
    <property type="entry name" value="RNaseH-like_sf"/>
</dbReference>
<proteinExistence type="predicted"/>
<evidence type="ECO:0000313" key="3">
    <source>
        <dbReference type="Proteomes" id="UP000242715"/>
    </source>
</evidence>
<dbReference type="PANTHER" id="PTHR47723">
    <property type="entry name" value="OS05G0353850 PROTEIN"/>
    <property type="match status" value="1"/>
</dbReference>
<dbReference type="GO" id="GO:0003676">
    <property type="term" value="F:nucleic acid binding"/>
    <property type="evidence" value="ECO:0007669"/>
    <property type="project" value="InterPro"/>
</dbReference>
<dbReference type="PANTHER" id="PTHR47723:SF13">
    <property type="entry name" value="PUTATIVE-RELATED"/>
    <property type="match status" value="1"/>
</dbReference>
<feature type="domain" description="RNase H type-1" evidence="1">
    <location>
        <begin position="8"/>
        <end position="121"/>
    </location>
</feature>
<dbReference type="EMBL" id="DF973767">
    <property type="protein sequence ID" value="GAU39546.1"/>
    <property type="molecule type" value="Genomic_DNA"/>
</dbReference>
<gene>
    <name evidence="2" type="ORF">TSUD_37990</name>
</gene>
<sequence>MYMLCRRDAAADCGRILRNSNGQWIGGFSRHLESYGAYLAKLWGVLEGLILARERGITKLEVQVDSIIVVQTLNSTHISSTVGWRLIQEIWQLLELDCWEIRICSHSYHEANACADALANMGCDNEPGLCVYEQCTTSLSSLLLKDVMGISTPSVISV</sequence>
<name>A0A2Z6N6U1_TRISU</name>
<evidence type="ECO:0000313" key="2">
    <source>
        <dbReference type="EMBL" id="GAU39546.1"/>
    </source>
</evidence>
<dbReference type="Gene3D" id="3.30.420.10">
    <property type="entry name" value="Ribonuclease H-like superfamily/Ribonuclease H"/>
    <property type="match status" value="1"/>
</dbReference>
<evidence type="ECO:0000259" key="1">
    <source>
        <dbReference type="Pfam" id="PF13456"/>
    </source>
</evidence>
<dbReference type="Proteomes" id="UP000242715">
    <property type="component" value="Unassembled WGS sequence"/>
</dbReference>
<dbReference type="GO" id="GO:0004523">
    <property type="term" value="F:RNA-DNA hybrid ribonuclease activity"/>
    <property type="evidence" value="ECO:0007669"/>
    <property type="project" value="InterPro"/>
</dbReference>
<dbReference type="InterPro" id="IPR044730">
    <property type="entry name" value="RNase_H-like_dom_plant"/>
</dbReference>
<dbReference type="AlphaFoldDB" id="A0A2Z6N6U1"/>
<dbReference type="InterPro" id="IPR036397">
    <property type="entry name" value="RNaseH_sf"/>
</dbReference>
<dbReference type="InterPro" id="IPR053151">
    <property type="entry name" value="RNase_H-like"/>
</dbReference>
<organism evidence="2 3">
    <name type="scientific">Trifolium subterraneum</name>
    <name type="common">Subterranean clover</name>
    <dbReference type="NCBI Taxonomy" id="3900"/>
    <lineage>
        <taxon>Eukaryota</taxon>
        <taxon>Viridiplantae</taxon>
        <taxon>Streptophyta</taxon>
        <taxon>Embryophyta</taxon>
        <taxon>Tracheophyta</taxon>
        <taxon>Spermatophyta</taxon>
        <taxon>Magnoliopsida</taxon>
        <taxon>eudicotyledons</taxon>
        <taxon>Gunneridae</taxon>
        <taxon>Pentapetalae</taxon>
        <taxon>rosids</taxon>
        <taxon>fabids</taxon>
        <taxon>Fabales</taxon>
        <taxon>Fabaceae</taxon>
        <taxon>Papilionoideae</taxon>
        <taxon>50 kb inversion clade</taxon>
        <taxon>NPAAA clade</taxon>
        <taxon>Hologalegina</taxon>
        <taxon>IRL clade</taxon>
        <taxon>Trifolieae</taxon>
        <taxon>Trifolium</taxon>
    </lineage>
</organism>
<dbReference type="Pfam" id="PF13456">
    <property type="entry name" value="RVT_3"/>
    <property type="match status" value="1"/>
</dbReference>
<dbReference type="SUPFAM" id="SSF53098">
    <property type="entry name" value="Ribonuclease H-like"/>
    <property type="match status" value="1"/>
</dbReference>
<keyword evidence="3" id="KW-1185">Reference proteome</keyword>
<accession>A0A2Z6N6U1</accession>
<dbReference type="OrthoDB" id="1436503at2759"/>
<protein>
    <recommendedName>
        <fullName evidence="1">RNase H type-1 domain-containing protein</fullName>
    </recommendedName>
</protein>
<reference evidence="3" key="1">
    <citation type="journal article" date="2017" name="Front. Plant Sci.">
        <title>Climate Clever Clovers: New Paradigm to Reduce the Environmental Footprint of Ruminants by Breeding Low Methanogenic Forages Utilizing Haplotype Variation.</title>
        <authorList>
            <person name="Kaur P."/>
            <person name="Appels R."/>
            <person name="Bayer P.E."/>
            <person name="Keeble-Gagnere G."/>
            <person name="Wang J."/>
            <person name="Hirakawa H."/>
            <person name="Shirasawa K."/>
            <person name="Vercoe P."/>
            <person name="Stefanova K."/>
            <person name="Durmic Z."/>
            <person name="Nichols P."/>
            <person name="Revell C."/>
            <person name="Isobe S.N."/>
            <person name="Edwards D."/>
            <person name="Erskine W."/>
        </authorList>
    </citation>
    <scope>NUCLEOTIDE SEQUENCE [LARGE SCALE GENOMIC DNA]</scope>
    <source>
        <strain evidence="3">cv. Daliak</strain>
    </source>
</reference>
<dbReference type="CDD" id="cd06222">
    <property type="entry name" value="RNase_H_like"/>
    <property type="match status" value="1"/>
</dbReference>